<sequence length="163" mass="18824">MNSAADIVFNCTELLELILSFLPMADLLLAAQQTCQQWRAVVLGSTKLQRCLFFVPDWRGVDVYGLNPLLVQRFRFRRDQNGWLHIKEPGEWRDRLLSCCTASWRRMLIAQPPEAFTMEVMNRGAWKRCGFSDDHQCGKAWSVLRKMARSDSATRPRGEVDSD</sequence>
<name>A0ACB5SHC6_9PEZI</name>
<evidence type="ECO:0000313" key="1">
    <source>
        <dbReference type="EMBL" id="GME41083.1"/>
    </source>
</evidence>
<accession>A0ACB5SHC6</accession>
<comment type="caution">
    <text evidence="1">The sequence shown here is derived from an EMBL/GenBank/DDBJ whole genome shotgun (WGS) entry which is preliminary data.</text>
</comment>
<proteinExistence type="predicted"/>
<reference evidence="1" key="1">
    <citation type="submission" date="2024-09" db="EMBL/GenBank/DDBJ databases">
        <title>Draft Genome Sequences of Neofusicoccum parvum.</title>
        <authorList>
            <person name="Ashida A."/>
            <person name="Camagna M."/>
            <person name="Tanaka A."/>
            <person name="Takemoto D."/>
        </authorList>
    </citation>
    <scope>NUCLEOTIDE SEQUENCE</scope>
    <source>
        <strain evidence="1">PPO83</strain>
    </source>
</reference>
<organism evidence="1 2">
    <name type="scientific">Neofusicoccum parvum</name>
    <dbReference type="NCBI Taxonomy" id="310453"/>
    <lineage>
        <taxon>Eukaryota</taxon>
        <taxon>Fungi</taxon>
        <taxon>Dikarya</taxon>
        <taxon>Ascomycota</taxon>
        <taxon>Pezizomycotina</taxon>
        <taxon>Dothideomycetes</taxon>
        <taxon>Dothideomycetes incertae sedis</taxon>
        <taxon>Botryosphaeriales</taxon>
        <taxon>Botryosphaeriaceae</taxon>
        <taxon>Neofusicoccum</taxon>
    </lineage>
</organism>
<dbReference type="EMBL" id="BSXG01000096">
    <property type="protein sequence ID" value="GME41083.1"/>
    <property type="molecule type" value="Genomic_DNA"/>
</dbReference>
<keyword evidence="2" id="KW-1185">Reference proteome</keyword>
<protein>
    <submittedName>
        <fullName evidence="1">Uncharacterized protein</fullName>
    </submittedName>
</protein>
<evidence type="ECO:0000313" key="2">
    <source>
        <dbReference type="Proteomes" id="UP001165186"/>
    </source>
</evidence>
<gene>
    <name evidence="1" type="primary">g11669</name>
    <name evidence="1" type="ORF">NpPPO83_00011669</name>
</gene>
<dbReference type="Proteomes" id="UP001165186">
    <property type="component" value="Unassembled WGS sequence"/>
</dbReference>